<dbReference type="SUPFAM" id="SSF48576">
    <property type="entry name" value="Terpenoid synthases"/>
    <property type="match status" value="1"/>
</dbReference>
<keyword evidence="4" id="KW-0460">Magnesium</keyword>
<evidence type="ECO:0000259" key="6">
    <source>
        <dbReference type="Pfam" id="PF03936"/>
    </source>
</evidence>
<accession>A0A3S3NIY0</accession>
<dbReference type="InterPro" id="IPR008949">
    <property type="entry name" value="Isoprenoid_synthase_dom_sf"/>
</dbReference>
<reference evidence="7 8" key="1">
    <citation type="journal article" date="2019" name="Nat. Plants">
        <title>Stout camphor tree genome fills gaps in understanding of flowering plant genome evolution.</title>
        <authorList>
            <person name="Chaw S.M."/>
            <person name="Liu Y.C."/>
            <person name="Wu Y.W."/>
            <person name="Wang H.Y."/>
            <person name="Lin C.I."/>
            <person name="Wu C.S."/>
            <person name="Ke H.M."/>
            <person name="Chang L.Y."/>
            <person name="Hsu C.Y."/>
            <person name="Yang H.T."/>
            <person name="Sudianto E."/>
            <person name="Hsu M.H."/>
            <person name="Wu K.P."/>
            <person name="Wang L.N."/>
            <person name="Leebens-Mack J.H."/>
            <person name="Tsai I.J."/>
        </authorList>
    </citation>
    <scope>NUCLEOTIDE SEQUENCE [LARGE SCALE GENOMIC DNA]</scope>
    <source>
        <strain evidence="8">cv. Chaw 1501</strain>
        <tissue evidence="7">Young leaves</tissue>
    </source>
</reference>
<dbReference type="PANTHER" id="PTHR31739:SF3">
    <property type="entry name" value="ENT-KAUR-16-ENE SYNTHASE, CHLOROPLASTIC"/>
    <property type="match status" value="1"/>
</dbReference>
<dbReference type="AlphaFoldDB" id="A0A3S3NIY0"/>
<gene>
    <name evidence="7" type="ORF">CKAN_01750900</name>
</gene>
<keyword evidence="5" id="KW-0456">Lyase</keyword>
<protein>
    <submittedName>
        <fullName evidence="7">Ent-kaur-16-ene synthase, chloroplastic isoform X1</fullName>
    </submittedName>
</protein>
<evidence type="ECO:0000313" key="7">
    <source>
        <dbReference type="EMBL" id="RWR88496.1"/>
    </source>
</evidence>
<dbReference type="Gene3D" id="1.10.600.10">
    <property type="entry name" value="Farnesyl Diphosphate Synthase"/>
    <property type="match status" value="1"/>
</dbReference>
<dbReference type="InterPro" id="IPR005630">
    <property type="entry name" value="Terpene_synthase_metal-bd"/>
</dbReference>
<dbReference type="Pfam" id="PF03936">
    <property type="entry name" value="Terpene_synth_C"/>
    <property type="match status" value="1"/>
</dbReference>
<comment type="cofactor">
    <cofactor evidence="1">
        <name>Mg(2+)</name>
        <dbReference type="ChEBI" id="CHEBI:18420"/>
    </cofactor>
</comment>
<feature type="domain" description="Terpene synthase metal-binding" evidence="6">
    <location>
        <begin position="40"/>
        <end position="239"/>
    </location>
</feature>
<dbReference type="STRING" id="337451.A0A3S3NIY0"/>
<evidence type="ECO:0000313" key="8">
    <source>
        <dbReference type="Proteomes" id="UP000283530"/>
    </source>
</evidence>
<name>A0A3S3NIY0_9MAGN</name>
<evidence type="ECO:0000256" key="4">
    <source>
        <dbReference type="ARBA" id="ARBA00022842"/>
    </source>
</evidence>
<organism evidence="7 8">
    <name type="scientific">Cinnamomum micranthum f. kanehirae</name>
    <dbReference type="NCBI Taxonomy" id="337451"/>
    <lineage>
        <taxon>Eukaryota</taxon>
        <taxon>Viridiplantae</taxon>
        <taxon>Streptophyta</taxon>
        <taxon>Embryophyta</taxon>
        <taxon>Tracheophyta</taxon>
        <taxon>Spermatophyta</taxon>
        <taxon>Magnoliopsida</taxon>
        <taxon>Magnoliidae</taxon>
        <taxon>Laurales</taxon>
        <taxon>Lauraceae</taxon>
        <taxon>Cinnamomum</taxon>
    </lineage>
</organism>
<dbReference type="FunFam" id="1.10.600.10:FF:000005">
    <property type="entry name" value="Ent-kaur-16-ene synthase, chloroplastic"/>
    <property type="match status" value="1"/>
</dbReference>
<dbReference type="GO" id="GO:0000287">
    <property type="term" value="F:magnesium ion binding"/>
    <property type="evidence" value="ECO:0007669"/>
    <property type="project" value="InterPro"/>
</dbReference>
<keyword evidence="8" id="KW-1185">Reference proteome</keyword>
<proteinExistence type="predicted"/>
<dbReference type="OrthoDB" id="2343925at2759"/>
<evidence type="ECO:0000256" key="5">
    <source>
        <dbReference type="ARBA" id="ARBA00023239"/>
    </source>
</evidence>
<dbReference type="EMBL" id="QPKB01000007">
    <property type="protein sequence ID" value="RWR88496.1"/>
    <property type="molecule type" value="Genomic_DNA"/>
</dbReference>
<comment type="pathway">
    <text evidence="2">Secondary metabolite biosynthesis; terpenoid biosynthesis.</text>
</comment>
<dbReference type="GO" id="GO:0016102">
    <property type="term" value="P:diterpenoid biosynthetic process"/>
    <property type="evidence" value="ECO:0007669"/>
    <property type="project" value="TreeGrafter"/>
</dbReference>
<comment type="caution">
    <text evidence="7">The sequence shown here is derived from an EMBL/GenBank/DDBJ whole genome shotgun (WGS) entry which is preliminary data.</text>
</comment>
<dbReference type="InterPro" id="IPR050148">
    <property type="entry name" value="Terpene_synthase-like"/>
</dbReference>
<dbReference type="Proteomes" id="UP000283530">
    <property type="component" value="Unassembled WGS sequence"/>
</dbReference>
<keyword evidence="3" id="KW-0479">Metal-binding</keyword>
<evidence type="ECO:0000256" key="2">
    <source>
        <dbReference type="ARBA" id="ARBA00004721"/>
    </source>
</evidence>
<evidence type="ECO:0000256" key="3">
    <source>
        <dbReference type="ARBA" id="ARBA00022723"/>
    </source>
</evidence>
<dbReference type="GO" id="GO:0010333">
    <property type="term" value="F:terpene synthase activity"/>
    <property type="evidence" value="ECO:0007669"/>
    <property type="project" value="InterPro"/>
</dbReference>
<dbReference type="PANTHER" id="PTHR31739">
    <property type="entry name" value="ENT-COPALYL DIPHOSPHATE SYNTHASE, CHLOROPLASTIC"/>
    <property type="match status" value="1"/>
</dbReference>
<evidence type="ECO:0000256" key="1">
    <source>
        <dbReference type="ARBA" id="ARBA00001946"/>
    </source>
</evidence>
<sequence>MQRSLLFISDPATLAVAVKDFDFCQVIHQEELEHLDRWVKENRLDQLKFARQKLTYSYFSAAATLFSPDLSVARMSWAKNALLATVVDDFYDIGGSREELDGNSAAASCSDQVKIIFSAIYNTVNNLGVKAYAWQGRNVAHHIIEIWLNFLKFMMKEAEWQLNKSVPIVDEYMKNAHVSFGLWPVLLPAFYFVGPELPEEFVRCTEFHTLFKLLSTCGRLLNDTQTFQREGKQGKLNGVA</sequence>